<feature type="domain" description="Major facilitator superfamily (MFS) profile" evidence="9">
    <location>
        <begin position="7"/>
        <end position="383"/>
    </location>
</feature>
<dbReference type="OrthoDB" id="5293387at2"/>
<dbReference type="Pfam" id="PF07690">
    <property type="entry name" value="MFS_1"/>
    <property type="match status" value="1"/>
</dbReference>
<evidence type="ECO:0000313" key="11">
    <source>
        <dbReference type="Proteomes" id="UP000437748"/>
    </source>
</evidence>
<protein>
    <submittedName>
        <fullName evidence="10">MFS transporter</fullName>
    </submittedName>
</protein>
<organism evidence="10 11">
    <name type="scientific">Silvanigrella paludirubra</name>
    <dbReference type="NCBI Taxonomy" id="2499159"/>
    <lineage>
        <taxon>Bacteria</taxon>
        <taxon>Pseudomonadati</taxon>
        <taxon>Bdellovibrionota</taxon>
        <taxon>Oligoflexia</taxon>
        <taxon>Silvanigrellales</taxon>
        <taxon>Silvanigrellaceae</taxon>
        <taxon>Silvanigrella</taxon>
    </lineage>
</organism>
<comment type="caution">
    <text evidence="10">The sequence shown here is derived from an EMBL/GenBank/DDBJ whole genome shotgun (WGS) entry which is preliminary data.</text>
</comment>
<feature type="transmembrane region" description="Helical" evidence="8">
    <location>
        <begin position="71"/>
        <end position="87"/>
    </location>
</feature>
<evidence type="ECO:0000256" key="6">
    <source>
        <dbReference type="ARBA" id="ARBA00022989"/>
    </source>
</evidence>
<name>A0A6N6VZT6_9BACT</name>
<dbReference type="PRINTS" id="PR01035">
    <property type="entry name" value="TCRTETA"/>
</dbReference>
<dbReference type="InterPro" id="IPR011701">
    <property type="entry name" value="MFS"/>
</dbReference>
<sequence length="388" mass="42998">MKQTTKVMIVVTLALFTDGLLYGLIIPLLPYSPAKLSEDWMYEILSASYALGVIISTPITGYLSDRIGRRYPMIMGVLIQAFAILIFSNTTHFSFLLVAKLAQGIAASTTWTSGLALITDHFTDKRAQMLGYALLGNTIGLVIGPLLGGFLFEKFNFQFPFIIAACFMLMDIFLRLNWIENIRSNITVSLKELYYLVKDKTVLVTSAIIFMGSWCWCVLEPLFPLYLKNDSLATSTQIGALFTISCLIYGISCPLIGYITDRFGSWKIMIFGLFLLSLTIPLLCLSKNLFKAGLALTLVNIAYGFALNPTLSELSTVADRRKVGAYATTYAIYNVSYSLGMFGSNLTNGLLAHFFSISTTFLLVGVALFLCIFIFLFSNASIRTVKDH</sequence>
<dbReference type="InterPro" id="IPR001958">
    <property type="entry name" value="Tet-R_TetA/multi-R_MdtG-like"/>
</dbReference>
<dbReference type="PANTHER" id="PTHR23506:SF23">
    <property type="entry name" value="GH10249P"/>
    <property type="match status" value="1"/>
</dbReference>
<comment type="subcellular location">
    <subcellularLocation>
        <location evidence="2">Membrane</location>
        <topology evidence="2">Multi-pass membrane protein</topology>
    </subcellularLocation>
</comment>
<keyword evidence="7 8" id="KW-0472">Membrane</keyword>
<dbReference type="AlphaFoldDB" id="A0A6N6VZT6"/>
<accession>A0A6N6VZT6</accession>
<evidence type="ECO:0000313" key="10">
    <source>
        <dbReference type="EMBL" id="KAB8040812.1"/>
    </source>
</evidence>
<keyword evidence="11" id="KW-1185">Reference proteome</keyword>
<feature type="transmembrane region" description="Helical" evidence="8">
    <location>
        <begin position="323"/>
        <end position="342"/>
    </location>
</feature>
<dbReference type="GO" id="GO:0022857">
    <property type="term" value="F:transmembrane transporter activity"/>
    <property type="evidence" value="ECO:0007669"/>
    <property type="project" value="InterPro"/>
</dbReference>
<dbReference type="CDD" id="cd17325">
    <property type="entry name" value="MFS_MdtG_SLC18_like"/>
    <property type="match status" value="1"/>
</dbReference>
<dbReference type="InterPro" id="IPR020846">
    <property type="entry name" value="MFS_dom"/>
</dbReference>
<keyword evidence="4" id="KW-0813">Transport</keyword>
<dbReference type="Proteomes" id="UP000437748">
    <property type="component" value="Unassembled WGS sequence"/>
</dbReference>
<proteinExistence type="inferred from homology"/>
<feature type="transmembrane region" description="Helical" evidence="8">
    <location>
        <begin position="266"/>
        <end position="283"/>
    </location>
</feature>
<feature type="transmembrane region" description="Helical" evidence="8">
    <location>
        <begin position="238"/>
        <end position="259"/>
    </location>
</feature>
<evidence type="ECO:0000256" key="8">
    <source>
        <dbReference type="SAM" id="Phobius"/>
    </source>
</evidence>
<gene>
    <name evidence="10" type="ORF">GCL60_02470</name>
</gene>
<evidence type="ECO:0000256" key="1">
    <source>
        <dbReference type="ARBA" id="ARBA00003279"/>
    </source>
</evidence>
<evidence type="ECO:0000256" key="4">
    <source>
        <dbReference type="ARBA" id="ARBA00022448"/>
    </source>
</evidence>
<dbReference type="PROSITE" id="PS00216">
    <property type="entry name" value="SUGAR_TRANSPORT_1"/>
    <property type="match status" value="1"/>
</dbReference>
<dbReference type="RefSeq" id="WP_153418329.1">
    <property type="nucleotide sequence ID" value="NZ_WFLM01000001.1"/>
</dbReference>
<reference evidence="10 11" key="1">
    <citation type="submission" date="2019-10" db="EMBL/GenBank/DDBJ databases">
        <title>New species of Slilvanegrellaceae.</title>
        <authorList>
            <person name="Pitt A."/>
            <person name="Hahn M.W."/>
        </authorList>
    </citation>
    <scope>NUCLEOTIDE SEQUENCE [LARGE SCALE GENOMIC DNA]</scope>
    <source>
        <strain evidence="10 11">SP-Ram-0.45-NSY-1</strain>
    </source>
</reference>
<dbReference type="GO" id="GO:0016020">
    <property type="term" value="C:membrane"/>
    <property type="evidence" value="ECO:0007669"/>
    <property type="project" value="UniProtKB-SubCell"/>
</dbReference>
<evidence type="ECO:0000256" key="5">
    <source>
        <dbReference type="ARBA" id="ARBA00022692"/>
    </source>
</evidence>
<feature type="transmembrane region" description="Helical" evidence="8">
    <location>
        <begin position="93"/>
        <end position="118"/>
    </location>
</feature>
<feature type="transmembrane region" description="Helical" evidence="8">
    <location>
        <begin position="130"/>
        <end position="151"/>
    </location>
</feature>
<feature type="transmembrane region" description="Helical" evidence="8">
    <location>
        <begin position="7"/>
        <end position="28"/>
    </location>
</feature>
<evidence type="ECO:0000256" key="2">
    <source>
        <dbReference type="ARBA" id="ARBA00004141"/>
    </source>
</evidence>
<feature type="transmembrane region" description="Helical" evidence="8">
    <location>
        <begin position="201"/>
        <end position="226"/>
    </location>
</feature>
<dbReference type="SUPFAM" id="SSF103473">
    <property type="entry name" value="MFS general substrate transporter"/>
    <property type="match status" value="1"/>
</dbReference>
<dbReference type="InterPro" id="IPR050930">
    <property type="entry name" value="MFS_Vesicular_Transporter"/>
</dbReference>
<comment type="similarity">
    <text evidence="3">Belongs to the major facilitator superfamily. TCR/Tet family.</text>
</comment>
<evidence type="ECO:0000256" key="3">
    <source>
        <dbReference type="ARBA" id="ARBA00007520"/>
    </source>
</evidence>
<feature type="transmembrane region" description="Helical" evidence="8">
    <location>
        <begin position="354"/>
        <end position="377"/>
    </location>
</feature>
<evidence type="ECO:0000259" key="9">
    <source>
        <dbReference type="PROSITE" id="PS50850"/>
    </source>
</evidence>
<feature type="transmembrane region" description="Helical" evidence="8">
    <location>
        <begin position="289"/>
        <end position="311"/>
    </location>
</feature>
<keyword evidence="6 8" id="KW-1133">Transmembrane helix</keyword>
<dbReference type="EMBL" id="WFLM01000001">
    <property type="protein sequence ID" value="KAB8040812.1"/>
    <property type="molecule type" value="Genomic_DNA"/>
</dbReference>
<comment type="function">
    <text evidence="1">Resistance to tetracycline by an active tetracycline efflux. This is an energy-dependent process that decreases the accumulation of the antibiotic in whole cells. This protein functions as a metal-tetracycline/H(+) antiporter.</text>
</comment>
<feature type="transmembrane region" description="Helical" evidence="8">
    <location>
        <begin position="40"/>
        <end position="59"/>
    </location>
</feature>
<keyword evidence="5 8" id="KW-0812">Transmembrane</keyword>
<dbReference type="InterPro" id="IPR005829">
    <property type="entry name" value="Sugar_transporter_CS"/>
</dbReference>
<evidence type="ECO:0000256" key="7">
    <source>
        <dbReference type="ARBA" id="ARBA00023136"/>
    </source>
</evidence>
<dbReference type="InterPro" id="IPR036259">
    <property type="entry name" value="MFS_trans_sf"/>
</dbReference>
<feature type="transmembrane region" description="Helical" evidence="8">
    <location>
        <begin position="157"/>
        <end position="174"/>
    </location>
</feature>
<dbReference type="PROSITE" id="PS50850">
    <property type="entry name" value="MFS"/>
    <property type="match status" value="1"/>
</dbReference>
<dbReference type="Gene3D" id="1.20.1250.20">
    <property type="entry name" value="MFS general substrate transporter like domains"/>
    <property type="match status" value="2"/>
</dbReference>
<dbReference type="PANTHER" id="PTHR23506">
    <property type="entry name" value="GH10249P"/>
    <property type="match status" value="1"/>
</dbReference>